<dbReference type="PATRIC" id="fig|1432052.4.peg.1651"/>
<dbReference type="GO" id="GO:0005975">
    <property type="term" value="P:carbohydrate metabolic process"/>
    <property type="evidence" value="ECO:0007669"/>
    <property type="project" value="InterPro"/>
</dbReference>
<sequence length="246" mass="29014">MFSYSDYKEIINIIKESGRGCNFRQAQARDKFIIMRHDVEFSVDRAFALSKLELSMDFTSTYFFQWTNNSYNILSKKNMDMIKYMHERGHVIGLHFALNGLTDMELVRKKILQEIHVLSEMIGVEITEFSIHRPSADVLRENIKFPGIINAYQDEFFTFSENVTESTPLHVKYISDAKHRWNYGMPDAATLLENDRVQILTHPYSWTKKGYDNLENFRTLIQERNEELMDTIDNECKHFASVRDLL</sequence>
<dbReference type="RefSeq" id="WP_069151793.1">
    <property type="nucleotide sequence ID" value="NZ_MCGH01000002.1"/>
</dbReference>
<dbReference type="InterPro" id="IPR011330">
    <property type="entry name" value="Glyco_hydro/deAcase_b/a-brl"/>
</dbReference>
<proteinExistence type="predicted"/>
<name>A0A1E3A9Y1_9FIRM</name>
<reference evidence="1 2" key="1">
    <citation type="submission" date="2016-07" db="EMBL/GenBank/DDBJ databases">
        <title>Characterization of isolates of Eisenbergiella tayi derived from blood cultures, using whole genome sequencing.</title>
        <authorList>
            <person name="Burdz T."/>
            <person name="Wiebe D."/>
            <person name="Huynh C."/>
            <person name="Bernard K."/>
        </authorList>
    </citation>
    <scope>NUCLEOTIDE SEQUENCE [LARGE SCALE GENOMIC DNA]</scope>
    <source>
        <strain evidence="1 2">NML 110608</strain>
    </source>
</reference>
<evidence type="ECO:0000313" key="2">
    <source>
        <dbReference type="Proteomes" id="UP000094067"/>
    </source>
</evidence>
<gene>
    <name evidence="1" type="ORF">BEI61_01469</name>
</gene>
<dbReference type="Proteomes" id="UP000094067">
    <property type="component" value="Unassembled WGS sequence"/>
</dbReference>
<dbReference type="SUPFAM" id="SSF88713">
    <property type="entry name" value="Glycoside hydrolase/deacetylase"/>
    <property type="match status" value="1"/>
</dbReference>
<organism evidence="1 2">
    <name type="scientific">Eisenbergiella tayi</name>
    <dbReference type="NCBI Taxonomy" id="1432052"/>
    <lineage>
        <taxon>Bacteria</taxon>
        <taxon>Bacillati</taxon>
        <taxon>Bacillota</taxon>
        <taxon>Clostridia</taxon>
        <taxon>Lachnospirales</taxon>
        <taxon>Lachnospiraceae</taxon>
        <taxon>Eisenbergiella</taxon>
    </lineage>
</organism>
<comment type="caution">
    <text evidence="1">The sequence shown here is derived from an EMBL/GenBank/DDBJ whole genome shotgun (WGS) entry which is preliminary data.</text>
</comment>
<protein>
    <recommendedName>
        <fullName evidence="3">Polysaccharide deacetylase</fullName>
    </recommendedName>
</protein>
<evidence type="ECO:0008006" key="3">
    <source>
        <dbReference type="Google" id="ProtNLM"/>
    </source>
</evidence>
<dbReference type="EMBL" id="MCGH01000002">
    <property type="protein sequence ID" value="ODM05580.1"/>
    <property type="molecule type" value="Genomic_DNA"/>
</dbReference>
<dbReference type="AlphaFoldDB" id="A0A1E3A9Y1"/>
<evidence type="ECO:0000313" key="1">
    <source>
        <dbReference type="EMBL" id="ODM05580.1"/>
    </source>
</evidence>
<accession>A0A1E3A9Y1</accession>